<dbReference type="EMBL" id="JAPDMQ010001250">
    <property type="protein sequence ID" value="KAK0518550.1"/>
    <property type="molecule type" value="Genomic_DNA"/>
</dbReference>
<evidence type="ECO:0000313" key="2">
    <source>
        <dbReference type="Proteomes" id="UP001176521"/>
    </source>
</evidence>
<protein>
    <submittedName>
        <fullName evidence="1">Plasma membrane low glucose sensor</fullName>
    </submittedName>
</protein>
<gene>
    <name evidence="1" type="primary">SNF3_4</name>
    <name evidence="1" type="ORF">OC842_007758</name>
</gene>
<dbReference type="Proteomes" id="UP001176521">
    <property type="component" value="Unassembled WGS sequence"/>
</dbReference>
<reference evidence="1" key="1">
    <citation type="journal article" date="2023" name="PhytoFront">
        <title>Draft Genome Resources of Seven Strains of Tilletia horrida, Causal Agent of Kernel Smut of Rice.</title>
        <authorList>
            <person name="Khanal S."/>
            <person name="Antony Babu S."/>
            <person name="Zhou X.G."/>
        </authorList>
    </citation>
    <scope>NUCLEOTIDE SEQUENCE</scope>
    <source>
        <strain evidence="1">TX3</strain>
    </source>
</reference>
<evidence type="ECO:0000313" key="1">
    <source>
        <dbReference type="EMBL" id="KAK0518550.1"/>
    </source>
</evidence>
<organism evidence="1 2">
    <name type="scientific">Tilletia horrida</name>
    <dbReference type="NCBI Taxonomy" id="155126"/>
    <lineage>
        <taxon>Eukaryota</taxon>
        <taxon>Fungi</taxon>
        <taxon>Dikarya</taxon>
        <taxon>Basidiomycota</taxon>
        <taxon>Ustilaginomycotina</taxon>
        <taxon>Exobasidiomycetes</taxon>
        <taxon>Tilletiales</taxon>
        <taxon>Tilletiaceae</taxon>
        <taxon>Tilletia</taxon>
    </lineage>
</organism>
<accession>A0AAN6JGF9</accession>
<proteinExistence type="predicted"/>
<name>A0AAN6JGF9_9BASI</name>
<keyword evidence="2" id="KW-1185">Reference proteome</keyword>
<dbReference type="AlphaFoldDB" id="A0AAN6JGF9"/>
<comment type="caution">
    <text evidence="1">The sequence shown here is derived from an EMBL/GenBank/DDBJ whole genome shotgun (WGS) entry which is preliminary data.</text>
</comment>
<sequence length="128" mass="13727">MTGIFLQAWQQLTGINFIFYYELPPRLHLLAAAASSSPTKKGAAPPAAIGTGAGVAKTNAGRAAGSGLSAVDPIEITSDGPEVTIIEIGDDEDENDSDAFVDMLLEKHEELRQRESLRQTQTYWSHVA</sequence>